<dbReference type="PROSITE" id="PS00211">
    <property type="entry name" value="ABC_TRANSPORTER_1"/>
    <property type="match status" value="1"/>
</dbReference>
<dbReference type="GO" id="GO:0005524">
    <property type="term" value="F:ATP binding"/>
    <property type="evidence" value="ECO:0007669"/>
    <property type="project" value="UniProtKB-KW"/>
</dbReference>
<dbReference type="CDD" id="cd03216">
    <property type="entry name" value="ABC_Carb_Monos_I"/>
    <property type="match status" value="1"/>
</dbReference>
<dbReference type="GO" id="GO:0016887">
    <property type="term" value="F:ATP hydrolysis activity"/>
    <property type="evidence" value="ECO:0007669"/>
    <property type="project" value="InterPro"/>
</dbReference>
<dbReference type="AlphaFoldDB" id="A0A6S6QSB4"/>
<dbReference type="InterPro" id="IPR050107">
    <property type="entry name" value="ABC_carbohydrate_import_ATPase"/>
</dbReference>
<dbReference type="InterPro" id="IPR003593">
    <property type="entry name" value="AAA+_ATPase"/>
</dbReference>
<sequence length="500" mass="55821">MKEEKDILLEIKNMHKSFLATRALKGIDLKISKGQIHGLVGENGSGKSTVTSIAAGMQGYDSGEMFFMGQRWKPASMIHAQEEGFSMILQEANTISGVTVAENLFAGKEWDFCTCGIVSKKKMIHAANQRLAEFGMNHIHGEDSIDRYGFEDRKLIEICRVVSDKTKVLVVDETTTALSQTGRELLYKLVRKLASEGKAVIFISHDMEEILEVCNILTVLRDGDIIGTLTKEEMEPKKIRYMMVGREIGDTYYREDFDASHSNEIVLEFKNCSFKKIKNFNLQLHKGEILGIGGLSGSGMHDVGRAAFGLEKISSGSVECHGERLKSCLDAINKNMAYISKNRDQEALIVQGSINDNIILPSIPSLTGKFMFLSKRKSMKCAKEQIEAFRIKCNNGSQFVSTLSGGNKQKVSFAKWTALGSDILIMDCPTRGVDIGVKQFMYHLIHEMKKEGKAILMISEELAELIGMCDKIMIMKNDTISGTKMRSKDLQQTDIIEYII</sequence>
<accession>A0A6S6QSB4</accession>
<dbReference type="InterPro" id="IPR027417">
    <property type="entry name" value="P-loop_NTPase"/>
</dbReference>
<evidence type="ECO:0000313" key="5">
    <source>
        <dbReference type="EMBL" id="BCJ94223.1"/>
    </source>
</evidence>
<dbReference type="RefSeq" id="WP_184091248.1">
    <property type="nucleotide sequence ID" value="NZ_AP023367.1"/>
</dbReference>
<keyword evidence="1" id="KW-0813">Transport</keyword>
<organism evidence="5 6">
    <name type="scientific">Anaerocolumna cellulosilytica</name>
    <dbReference type="NCBI Taxonomy" id="433286"/>
    <lineage>
        <taxon>Bacteria</taxon>
        <taxon>Bacillati</taxon>
        <taxon>Bacillota</taxon>
        <taxon>Clostridia</taxon>
        <taxon>Lachnospirales</taxon>
        <taxon>Lachnospiraceae</taxon>
        <taxon>Anaerocolumna</taxon>
    </lineage>
</organism>
<name>A0A6S6QSB4_9FIRM</name>
<keyword evidence="6" id="KW-1185">Reference proteome</keyword>
<reference evidence="5 6" key="1">
    <citation type="journal article" date="2016" name="Int. J. Syst. Evol. Microbiol.">
        <title>Descriptions of Anaerotaenia torta gen. nov., sp. nov. and Anaerocolumna cellulosilytica gen. nov., sp. nov. isolated from a methanogenic reactor of cattle waste.</title>
        <authorList>
            <person name="Uek A."/>
            <person name="Ohtaki Y."/>
            <person name="Kaku N."/>
            <person name="Ueki K."/>
        </authorList>
    </citation>
    <scope>NUCLEOTIDE SEQUENCE [LARGE SCALE GENOMIC DNA]</scope>
    <source>
        <strain evidence="5 6">SN021</strain>
    </source>
</reference>
<evidence type="ECO:0000256" key="3">
    <source>
        <dbReference type="ARBA" id="ARBA00022741"/>
    </source>
</evidence>
<keyword evidence="4 5" id="KW-0067">ATP-binding</keyword>
<keyword evidence="2" id="KW-0677">Repeat</keyword>
<protein>
    <submittedName>
        <fullName evidence="5">Ribose import ATP-binding protein RbsA</fullName>
    </submittedName>
</protein>
<dbReference type="EMBL" id="AP023367">
    <property type="protein sequence ID" value="BCJ94223.1"/>
    <property type="molecule type" value="Genomic_DNA"/>
</dbReference>
<dbReference type="SUPFAM" id="SSF52540">
    <property type="entry name" value="P-loop containing nucleoside triphosphate hydrolases"/>
    <property type="match status" value="2"/>
</dbReference>
<dbReference type="CDD" id="cd03215">
    <property type="entry name" value="ABC_Carb_Monos_II"/>
    <property type="match status" value="1"/>
</dbReference>
<dbReference type="InterPro" id="IPR017871">
    <property type="entry name" value="ABC_transporter-like_CS"/>
</dbReference>
<evidence type="ECO:0000256" key="1">
    <source>
        <dbReference type="ARBA" id="ARBA00022448"/>
    </source>
</evidence>
<dbReference type="SMART" id="SM00382">
    <property type="entry name" value="AAA"/>
    <property type="match status" value="1"/>
</dbReference>
<dbReference type="InterPro" id="IPR003439">
    <property type="entry name" value="ABC_transporter-like_ATP-bd"/>
</dbReference>
<keyword evidence="3" id="KW-0547">Nucleotide-binding</keyword>
<dbReference type="Pfam" id="PF00005">
    <property type="entry name" value="ABC_tran"/>
    <property type="match status" value="2"/>
</dbReference>
<dbReference type="KEGG" id="acel:acsn021_17920"/>
<evidence type="ECO:0000256" key="4">
    <source>
        <dbReference type="ARBA" id="ARBA00022840"/>
    </source>
</evidence>
<dbReference type="PROSITE" id="PS50893">
    <property type="entry name" value="ABC_TRANSPORTER_2"/>
    <property type="match status" value="2"/>
</dbReference>
<dbReference type="Proteomes" id="UP000515561">
    <property type="component" value="Chromosome"/>
</dbReference>
<evidence type="ECO:0000313" key="6">
    <source>
        <dbReference type="Proteomes" id="UP000515561"/>
    </source>
</evidence>
<gene>
    <name evidence="5" type="primary">rbsA_1</name>
    <name evidence="5" type="ORF">acsn021_17920</name>
</gene>
<dbReference type="Gene3D" id="3.40.50.300">
    <property type="entry name" value="P-loop containing nucleotide triphosphate hydrolases"/>
    <property type="match status" value="2"/>
</dbReference>
<proteinExistence type="predicted"/>
<evidence type="ECO:0000256" key="2">
    <source>
        <dbReference type="ARBA" id="ARBA00022737"/>
    </source>
</evidence>
<dbReference type="PANTHER" id="PTHR43790:SF9">
    <property type="entry name" value="GALACTOFURANOSE TRANSPORTER ATP-BINDING PROTEIN YTFR"/>
    <property type="match status" value="1"/>
</dbReference>
<dbReference type="PANTHER" id="PTHR43790">
    <property type="entry name" value="CARBOHYDRATE TRANSPORT ATP-BINDING PROTEIN MG119-RELATED"/>
    <property type="match status" value="1"/>
</dbReference>